<sequence length="174" mass="19156">MIIDISIAVIAIAFAVLVVFLVKVLLAAKDSLDNVSATLKDVQKTMEELTYEVKQTIRTVNDITANVDHKLKQVDPVVDSVNNLGIVLSEVTEVVKELTFKTKEVTGAVFERMKSTGSHHESAENPHGMVKASTPEDRTLQSYAATYGGKQGAWMNVVDIAANIWQRMRKSPSR</sequence>
<proteinExistence type="predicted"/>
<dbReference type="SUPFAM" id="SSF58104">
    <property type="entry name" value="Methyl-accepting chemotaxis protein (MCP) signaling domain"/>
    <property type="match status" value="1"/>
</dbReference>
<evidence type="ECO:0000313" key="2">
    <source>
        <dbReference type="EMBL" id="MDR6245332.1"/>
    </source>
</evidence>
<name>A0ABU1J303_9BACL</name>
<dbReference type="Pfam" id="PF06103">
    <property type="entry name" value="DUF948"/>
    <property type="match status" value="1"/>
</dbReference>
<accession>A0ABU1J303</accession>
<comment type="caution">
    <text evidence="2">The sequence shown here is derived from an EMBL/GenBank/DDBJ whole genome shotgun (WGS) entry which is preliminary data.</text>
</comment>
<dbReference type="Proteomes" id="UP001185028">
    <property type="component" value="Unassembled WGS sequence"/>
</dbReference>
<dbReference type="EMBL" id="JAVDQH010000013">
    <property type="protein sequence ID" value="MDR6245332.1"/>
    <property type="molecule type" value="Genomic_DNA"/>
</dbReference>
<feature type="coiled-coil region" evidence="1">
    <location>
        <begin position="32"/>
        <end position="59"/>
    </location>
</feature>
<dbReference type="InterPro" id="IPR009293">
    <property type="entry name" value="UPF0478"/>
</dbReference>
<keyword evidence="3" id="KW-1185">Reference proteome</keyword>
<reference evidence="2 3" key="1">
    <citation type="submission" date="2023-07" db="EMBL/GenBank/DDBJ databases">
        <title>Genomic Encyclopedia of Type Strains, Phase IV (KMG-IV): sequencing the most valuable type-strain genomes for metagenomic binning, comparative biology and taxonomic classification.</title>
        <authorList>
            <person name="Goeker M."/>
        </authorList>
    </citation>
    <scope>NUCLEOTIDE SEQUENCE [LARGE SCALE GENOMIC DNA]</scope>
    <source>
        <strain evidence="2 3">DSM 22170</strain>
    </source>
</reference>
<dbReference type="RefSeq" id="WP_188777298.1">
    <property type="nucleotide sequence ID" value="NZ_BMMB01000009.1"/>
</dbReference>
<organism evidence="2 3">
    <name type="scientific">Paenibacillus hunanensis</name>
    <dbReference type="NCBI Taxonomy" id="539262"/>
    <lineage>
        <taxon>Bacteria</taxon>
        <taxon>Bacillati</taxon>
        <taxon>Bacillota</taxon>
        <taxon>Bacilli</taxon>
        <taxon>Bacillales</taxon>
        <taxon>Paenibacillaceae</taxon>
        <taxon>Paenibacillus</taxon>
    </lineage>
</organism>
<dbReference type="Gene3D" id="1.10.287.950">
    <property type="entry name" value="Methyl-accepting chemotaxis protein"/>
    <property type="match status" value="1"/>
</dbReference>
<dbReference type="PANTHER" id="PTHR40070:SF1">
    <property type="entry name" value="UPF0478 PROTEIN YTXG"/>
    <property type="match status" value="1"/>
</dbReference>
<protein>
    <submittedName>
        <fullName evidence="2">Uncharacterized protein YoxC</fullName>
    </submittedName>
</protein>
<keyword evidence="1" id="KW-0175">Coiled coil</keyword>
<evidence type="ECO:0000256" key="1">
    <source>
        <dbReference type="SAM" id="Coils"/>
    </source>
</evidence>
<gene>
    <name evidence="2" type="ORF">JOC58_003233</name>
</gene>
<evidence type="ECO:0000313" key="3">
    <source>
        <dbReference type="Proteomes" id="UP001185028"/>
    </source>
</evidence>
<dbReference type="PANTHER" id="PTHR40070">
    <property type="entry name" value="UPF0478 PROTEIN YTXG"/>
    <property type="match status" value="1"/>
</dbReference>